<comment type="subcellular location">
    <subcellularLocation>
        <location evidence="1">Cell membrane</location>
        <topology evidence="1">Multi-pass membrane protein</topology>
    </subcellularLocation>
</comment>
<name>A0A9X3N304_9ACTN</name>
<evidence type="ECO:0000256" key="7">
    <source>
        <dbReference type="ARBA" id="ARBA00023136"/>
    </source>
</evidence>
<dbReference type="InterPro" id="IPR050297">
    <property type="entry name" value="LipidA_mod_glycosyltrf_83"/>
</dbReference>
<proteinExistence type="predicted"/>
<protein>
    <submittedName>
        <fullName evidence="10">Glycosyltransferase family 39 protein</fullName>
        <ecNumber evidence="10">2.4.-.-</ecNumber>
    </submittedName>
</protein>
<gene>
    <name evidence="10" type="ORF">OM076_38040</name>
</gene>
<dbReference type="RefSeq" id="WP_270045389.1">
    <property type="nucleotide sequence ID" value="NZ_JAPDOD010000059.1"/>
</dbReference>
<feature type="transmembrane region" description="Helical" evidence="8">
    <location>
        <begin position="287"/>
        <end position="308"/>
    </location>
</feature>
<organism evidence="10 11">
    <name type="scientific">Solirubrobacter ginsenosidimutans</name>
    <dbReference type="NCBI Taxonomy" id="490573"/>
    <lineage>
        <taxon>Bacteria</taxon>
        <taxon>Bacillati</taxon>
        <taxon>Actinomycetota</taxon>
        <taxon>Thermoleophilia</taxon>
        <taxon>Solirubrobacterales</taxon>
        <taxon>Solirubrobacteraceae</taxon>
        <taxon>Solirubrobacter</taxon>
    </lineage>
</organism>
<dbReference type="EMBL" id="JAPDOD010000059">
    <property type="protein sequence ID" value="MDA0166128.1"/>
    <property type="molecule type" value="Genomic_DNA"/>
</dbReference>
<dbReference type="GO" id="GO:0016763">
    <property type="term" value="F:pentosyltransferase activity"/>
    <property type="evidence" value="ECO:0007669"/>
    <property type="project" value="TreeGrafter"/>
</dbReference>
<dbReference type="InterPro" id="IPR003342">
    <property type="entry name" value="ArnT-like_N"/>
</dbReference>
<keyword evidence="7 8" id="KW-0472">Membrane</keyword>
<reference evidence="10" key="1">
    <citation type="submission" date="2022-10" db="EMBL/GenBank/DDBJ databases">
        <title>The WGS of Solirubrobacter ginsenosidimutans DSM 21036.</title>
        <authorList>
            <person name="Jiang Z."/>
        </authorList>
    </citation>
    <scope>NUCLEOTIDE SEQUENCE</scope>
    <source>
        <strain evidence="10">DSM 21036</strain>
    </source>
</reference>
<evidence type="ECO:0000256" key="2">
    <source>
        <dbReference type="ARBA" id="ARBA00022475"/>
    </source>
</evidence>
<dbReference type="Proteomes" id="UP001149140">
    <property type="component" value="Unassembled WGS sequence"/>
</dbReference>
<dbReference type="GO" id="GO:0005886">
    <property type="term" value="C:plasma membrane"/>
    <property type="evidence" value="ECO:0007669"/>
    <property type="project" value="UniProtKB-SubCell"/>
</dbReference>
<keyword evidence="3 10" id="KW-0328">Glycosyltransferase</keyword>
<dbReference type="EC" id="2.4.-.-" evidence="10"/>
<feature type="transmembrane region" description="Helical" evidence="8">
    <location>
        <begin position="195"/>
        <end position="224"/>
    </location>
</feature>
<feature type="transmembrane region" description="Helical" evidence="8">
    <location>
        <begin position="320"/>
        <end position="337"/>
    </location>
</feature>
<dbReference type="AlphaFoldDB" id="A0A9X3N304"/>
<evidence type="ECO:0000259" key="9">
    <source>
        <dbReference type="Pfam" id="PF02366"/>
    </source>
</evidence>
<evidence type="ECO:0000256" key="5">
    <source>
        <dbReference type="ARBA" id="ARBA00022692"/>
    </source>
</evidence>
<evidence type="ECO:0000256" key="6">
    <source>
        <dbReference type="ARBA" id="ARBA00022989"/>
    </source>
</evidence>
<evidence type="ECO:0000313" key="11">
    <source>
        <dbReference type="Proteomes" id="UP001149140"/>
    </source>
</evidence>
<keyword evidence="4 10" id="KW-0808">Transferase</keyword>
<evidence type="ECO:0000256" key="3">
    <source>
        <dbReference type="ARBA" id="ARBA00022676"/>
    </source>
</evidence>
<feature type="transmembrane region" description="Helical" evidence="8">
    <location>
        <begin position="376"/>
        <end position="396"/>
    </location>
</feature>
<feature type="domain" description="ArnT-like N-terminal" evidence="9">
    <location>
        <begin position="114"/>
        <end position="223"/>
    </location>
</feature>
<keyword evidence="2" id="KW-1003">Cell membrane</keyword>
<feature type="transmembrane region" description="Helical" evidence="8">
    <location>
        <begin position="349"/>
        <end position="369"/>
    </location>
</feature>
<keyword evidence="6 8" id="KW-1133">Transmembrane helix</keyword>
<sequence length="586" mass="63490">MSAAETVELPDAVTDEPRRGRSWVWPAILVGLFAAAFVLRIVGYKTGLPYVYNADENSHFVPRAIGMFGHSLNPDYFINPPAYTYVVHALFAVKWGTNPATIGGAFAADPTTAFALARAASAFLGALAVSLTAIAGARLFADRRVGVLAGALLAVAFLPTHYSHFALNDAPTLAPLAAALIGVAGIYRTGRTREYVLAGLGLGVAIATKYTAGIVLVTVIAAAFASPVAHARVRNLALMLGLMCAGFVAANPYALLDHTAFREGLQKQTETAGEDGGKLGLANTSGWTYYVGTFTWGLGWLPSLFALGGLVDLFARRRRLALLLAPAPILLFLYLGQQSRFFARWMLPIYPILCLLAAWGVIAAATWLATRLKWRLAIPALALSVLVVLQGLVFSVHNDLVLAKADTRQVAREWMKTNIPSGRNIVVEPIAPDQWAMDAGHPIFEDQGGTGSGNRWNKWRTSRSCFFNGKTITSGACPVVKIEDYERTTRPDLVSRYANGGFCWVVTGSTQFGRAYADPKDVPFALKYYDELKRQGEVVFRSSPYGKDSESVPFSFDSSFNYYPLTYERPGPDIVIYRLHGGKCGA</sequence>
<keyword evidence="5 8" id="KW-0812">Transmembrane</keyword>
<feature type="transmembrane region" description="Helical" evidence="8">
    <location>
        <begin position="236"/>
        <end position="256"/>
    </location>
</feature>
<evidence type="ECO:0000256" key="8">
    <source>
        <dbReference type="SAM" id="Phobius"/>
    </source>
</evidence>
<dbReference type="GO" id="GO:0009103">
    <property type="term" value="P:lipopolysaccharide biosynthetic process"/>
    <property type="evidence" value="ECO:0007669"/>
    <property type="project" value="UniProtKB-ARBA"/>
</dbReference>
<feature type="transmembrane region" description="Helical" evidence="8">
    <location>
        <begin position="23"/>
        <end position="42"/>
    </location>
</feature>
<dbReference type="PANTHER" id="PTHR33908:SF11">
    <property type="entry name" value="MEMBRANE PROTEIN"/>
    <property type="match status" value="1"/>
</dbReference>
<evidence type="ECO:0000256" key="1">
    <source>
        <dbReference type="ARBA" id="ARBA00004651"/>
    </source>
</evidence>
<accession>A0A9X3N304</accession>
<dbReference type="Pfam" id="PF02366">
    <property type="entry name" value="PMT"/>
    <property type="match status" value="1"/>
</dbReference>
<keyword evidence="11" id="KW-1185">Reference proteome</keyword>
<comment type="caution">
    <text evidence="10">The sequence shown here is derived from an EMBL/GenBank/DDBJ whole genome shotgun (WGS) entry which is preliminary data.</text>
</comment>
<feature type="transmembrane region" description="Helical" evidence="8">
    <location>
        <begin position="122"/>
        <end position="141"/>
    </location>
</feature>
<evidence type="ECO:0000256" key="4">
    <source>
        <dbReference type="ARBA" id="ARBA00022679"/>
    </source>
</evidence>
<dbReference type="PANTHER" id="PTHR33908">
    <property type="entry name" value="MANNOSYLTRANSFERASE YKCB-RELATED"/>
    <property type="match status" value="1"/>
</dbReference>
<feature type="transmembrane region" description="Helical" evidence="8">
    <location>
        <begin position="147"/>
        <end position="165"/>
    </location>
</feature>
<evidence type="ECO:0000313" key="10">
    <source>
        <dbReference type="EMBL" id="MDA0166128.1"/>
    </source>
</evidence>